<dbReference type="OrthoDB" id="9814204at2"/>
<name>A0A1H4V5T9_9NOCA</name>
<reference evidence="3" key="1">
    <citation type="submission" date="2016-10" db="EMBL/GenBank/DDBJ databases">
        <authorList>
            <person name="Varghese N."/>
            <person name="Submissions S."/>
        </authorList>
    </citation>
    <scope>NUCLEOTIDE SEQUENCE [LARGE SCALE GENOMIC DNA]</scope>
    <source>
        <strain evidence="3">DSM 44498</strain>
    </source>
</reference>
<dbReference type="InterPro" id="IPR050789">
    <property type="entry name" value="Diverse_Enzym_Activities"/>
</dbReference>
<dbReference type="Proteomes" id="UP000183561">
    <property type="component" value="Unassembled WGS sequence"/>
</dbReference>
<dbReference type="PANTHER" id="PTHR43283">
    <property type="entry name" value="BETA-LACTAMASE-RELATED"/>
    <property type="match status" value="1"/>
</dbReference>
<evidence type="ECO:0000313" key="2">
    <source>
        <dbReference type="EMBL" id="SEC76230.1"/>
    </source>
</evidence>
<gene>
    <name evidence="2" type="ORF">SAMN04490239_5354</name>
</gene>
<dbReference type="PANTHER" id="PTHR43283:SF7">
    <property type="entry name" value="BETA-LACTAMASE-RELATED DOMAIN-CONTAINING PROTEIN"/>
    <property type="match status" value="1"/>
</dbReference>
<dbReference type="Pfam" id="PF00144">
    <property type="entry name" value="Beta-lactamase"/>
    <property type="match status" value="1"/>
</dbReference>
<dbReference type="Gene3D" id="3.40.710.10">
    <property type="entry name" value="DD-peptidase/beta-lactamase superfamily"/>
    <property type="match status" value="1"/>
</dbReference>
<dbReference type="SUPFAM" id="SSF56601">
    <property type="entry name" value="beta-lactamase/transpeptidase-like"/>
    <property type="match status" value="1"/>
</dbReference>
<dbReference type="InterPro" id="IPR012338">
    <property type="entry name" value="Beta-lactam/transpept-like"/>
</dbReference>
<feature type="domain" description="Beta-lactamase-related" evidence="1">
    <location>
        <begin position="73"/>
        <end position="369"/>
    </location>
</feature>
<dbReference type="EMBL" id="FNSV01000005">
    <property type="protein sequence ID" value="SEC76230.1"/>
    <property type="molecule type" value="Genomic_DNA"/>
</dbReference>
<evidence type="ECO:0000259" key="1">
    <source>
        <dbReference type="Pfam" id="PF00144"/>
    </source>
</evidence>
<sequence length="382" mass="41428">MMIGTEPLVTLADWQSPPHNRYTFGRMRQMVPTARVAAGPAPLRLPEDGALDLDLPVGNETVRSVLERTYTDGFMVLHRGTALAELYPGDLDPDRTHMLFSVSKSIVGTVAANLIATGTLDPDAPLTAYVPEFADSGYAGATVRHILDMRSGIRFSEEYLEPGAEVRLLDQAVGWVPRVDDWVPQSMYGFLPMLKAARPHGGPFEYRSCETDVLGWVCERAAGERMPSLLSRVIWSRIASDDMDAGVDRAGAVFADGGLAATLRDVARFGEMLRCGGRNGTDQVVPQSWIEDALRGAPDSRAAYAESPTATPLPGGMYRNQFWVPHADRQVLLCLGIYGQSIYVDLDRDVVVVKLSSCPTPVDDELDNASFAAAEAIAASLA</sequence>
<proteinExistence type="predicted"/>
<dbReference type="AlphaFoldDB" id="A0A1H4V5T9"/>
<accession>A0A1H4V5T9</accession>
<evidence type="ECO:0000313" key="3">
    <source>
        <dbReference type="Proteomes" id="UP000183561"/>
    </source>
</evidence>
<organism evidence="2 3">
    <name type="scientific">Rhodococcus koreensis</name>
    <dbReference type="NCBI Taxonomy" id="99653"/>
    <lineage>
        <taxon>Bacteria</taxon>
        <taxon>Bacillati</taxon>
        <taxon>Actinomycetota</taxon>
        <taxon>Actinomycetes</taxon>
        <taxon>Mycobacteriales</taxon>
        <taxon>Nocardiaceae</taxon>
        <taxon>Rhodococcus</taxon>
    </lineage>
</organism>
<dbReference type="InterPro" id="IPR001466">
    <property type="entry name" value="Beta-lactam-related"/>
</dbReference>
<keyword evidence="3" id="KW-1185">Reference proteome</keyword>
<protein>
    <recommendedName>
        <fullName evidence="1">Beta-lactamase-related domain-containing protein</fullName>
    </recommendedName>
</protein>